<dbReference type="Proteomes" id="UP000789525">
    <property type="component" value="Unassembled WGS sequence"/>
</dbReference>
<comment type="caution">
    <text evidence="1">The sequence shown here is derived from an EMBL/GenBank/DDBJ whole genome shotgun (WGS) entry which is preliminary data.</text>
</comment>
<dbReference type="EMBL" id="CAJVPT010003841">
    <property type="protein sequence ID" value="CAG8500999.1"/>
    <property type="molecule type" value="Genomic_DNA"/>
</dbReference>
<reference evidence="1" key="1">
    <citation type="submission" date="2021-06" db="EMBL/GenBank/DDBJ databases">
        <authorList>
            <person name="Kallberg Y."/>
            <person name="Tangrot J."/>
            <person name="Rosling A."/>
        </authorList>
    </citation>
    <scope>NUCLEOTIDE SEQUENCE</scope>
    <source>
        <strain evidence="1">CL356</strain>
    </source>
</reference>
<gene>
    <name evidence="1" type="ORF">ACOLOM_LOCUS2798</name>
</gene>
<proteinExistence type="predicted"/>
<organism evidence="1 2">
    <name type="scientific">Acaulospora colombiana</name>
    <dbReference type="NCBI Taxonomy" id="27376"/>
    <lineage>
        <taxon>Eukaryota</taxon>
        <taxon>Fungi</taxon>
        <taxon>Fungi incertae sedis</taxon>
        <taxon>Mucoromycota</taxon>
        <taxon>Glomeromycotina</taxon>
        <taxon>Glomeromycetes</taxon>
        <taxon>Diversisporales</taxon>
        <taxon>Acaulosporaceae</taxon>
        <taxon>Acaulospora</taxon>
    </lineage>
</organism>
<evidence type="ECO:0000313" key="1">
    <source>
        <dbReference type="EMBL" id="CAG8500999.1"/>
    </source>
</evidence>
<name>A0ACA9L1W3_9GLOM</name>
<keyword evidence="2" id="KW-1185">Reference proteome</keyword>
<evidence type="ECO:0000313" key="2">
    <source>
        <dbReference type="Proteomes" id="UP000789525"/>
    </source>
</evidence>
<protein>
    <submittedName>
        <fullName evidence="1">6779_t:CDS:1</fullName>
    </submittedName>
</protein>
<sequence>MDAAQNVPQKPPETVVICPGSFVPGAPVDPLRNSLKFPTIGSDNRSSQKIFPFKLRSSNML</sequence>
<accession>A0ACA9L1W3</accession>